<accession>A0ABD2WET2</accession>
<organism evidence="1 2">
    <name type="scientific">Trichogramma kaykai</name>
    <dbReference type="NCBI Taxonomy" id="54128"/>
    <lineage>
        <taxon>Eukaryota</taxon>
        <taxon>Metazoa</taxon>
        <taxon>Ecdysozoa</taxon>
        <taxon>Arthropoda</taxon>
        <taxon>Hexapoda</taxon>
        <taxon>Insecta</taxon>
        <taxon>Pterygota</taxon>
        <taxon>Neoptera</taxon>
        <taxon>Endopterygota</taxon>
        <taxon>Hymenoptera</taxon>
        <taxon>Apocrita</taxon>
        <taxon>Proctotrupomorpha</taxon>
        <taxon>Chalcidoidea</taxon>
        <taxon>Trichogrammatidae</taxon>
        <taxon>Trichogramma</taxon>
    </lineage>
</organism>
<dbReference type="PANTHER" id="PTHR31912:SF34">
    <property type="entry name" value="NOTOCHORD-RELATED PROTEIN"/>
    <property type="match status" value="1"/>
</dbReference>
<proteinExistence type="predicted"/>
<reference evidence="1 2" key="1">
    <citation type="journal article" date="2024" name="bioRxiv">
        <title>A reference genome for Trichogramma kaykai: A tiny desert-dwelling parasitoid wasp with competing sex-ratio distorters.</title>
        <authorList>
            <person name="Culotta J."/>
            <person name="Lindsey A.R."/>
        </authorList>
    </citation>
    <scope>NUCLEOTIDE SEQUENCE [LARGE SCALE GENOMIC DNA]</scope>
    <source>
        <strain evidence="1 2">KSX58</strain>
    </source>
</reference>
<comment type="caution">
    <text evidence="1">The sequence shown here is derived from an EMBL/GenBank/DDBJ whole genome shotgun (WGS) entry which is preliminary data.</text>
</comment>
<dbReference type="Proteomes" id="UP001627154">
    <property type="component" value="Unassembled WGS sequence"/>
</dbReference>
<sequence>MHDVLEGQGQLDLKLVIEKLIANKEYGLSLEYINDQINTFDYGPIDSKNQPTPIVEYSSREIKLQERAAQTWVLLRAFPFFVSGKVMENDPYLQHIINLNMINEIIFAPRVPVSTLSYLQDLIDSHIESFQKLFPGTNMTNKLLHMRHYPDCIKKSGPLRHLSCFKYEAKHNLFITYGNQCRNYKNLSKTMMNLAQISQSSVWGSNSQVIRRKLNFNSFDEPTESDKNIMQKVVGTDLIAENLKIVQDISIYSKIFKVGLFVVLNSRNPNNRNMPSFGKIVKIILHNDEVFFTVKNSKHYI</sequence>
<dbReference type="AlphaFoldDB" id="A0ABD2WET2"/>
<dbReference type="EMBL" id="JBJJXI010000108">
    <property type="protein sequence ID" value="KAL3391585.1"/>
    <property type="molecule type" value="Genomic_DNA"/>
</dbReference>
<gene>
    <name evidence="1" type="ORF">TKK_013522</name>
</gene>
<evidence type="ECO:0000313" key="1">
    <source>
        <dbReference type="EMBL" id="KAL3391585.1"/>
    </source>
</evidence>
<protein>
    <submittedName>
        <fullName evidence="1">Uncharacterized protein</fullName>
    </submittedName>
</protein>
<name>A0ABD2WET2_9HYME</name>
<dbReference type="PANTHER" id="PTHR31912">
    <property type="entry name" value="IP13529P"/>
    <property type="match status" value="1"/>
</dbReference>
<keyword evidence="2" id="KW-1185">Reference proteome</keyword>
<evidence type="ECO:0000313" key="2">
    <source>
        <dbReference type="Proteomes" id="UP001627154"/>
    </source>
</evidence>